<evidence type="ECO:0000256" key="2">
    <source>
        <dbReference type="ARBA" id="ARBA00004752"/>
    </source>
</evidence>
<evidence type="ECO:0000256" key="3">
    <source>
        <dbReference type="ARBA" id="ARBA00022490"/>
    </source>
</evidence>
<dbReference type="InterPro" id="IPR050068">
    <property type="entry name" value="MurA_subfamily"/>
</dbReference>
<evidence type="ECO:0000313" key="15">
    <source>
        <dbReference type="Proteomes" id="UP000220102"/>
    </source>
</evidence>
<dbReference type="PANTHER" id="PTHR43783">
    <property type="entry name" value="UDP-N-ACETYLGLUCOSAMINE 1-CARBOXYVINYLTRANSFERASE"/>
    <property type="match status" value="1"/>
</dbReference>
<dbReference type="EC" id="2.5.1.7" evidence="12"/>
<dbReference type="UniPathway" id="UPA00219"/>
<dbReference type="NCBIfam" id="TIGR01072">
    <property type="entry name" value="murA"/>
    <property type="match status" value="1"/>
</dbReference>
<dbReference type="GO" id="GO:0009252">
    <property type="term" value="P:peptidoglycan biosynthetic process"/>
    <property type="evidence" value="ECO:0007669"/>
    <property type="project" value="UniProtKB-UniRule"/>
</dbReference>
<comment type="caution">
    <text evidence="14">The sequence shown here is derived from an EMBL/GenBank/DDBJ whole genome shotgun (WGS) entry which is preliminary data.</text>
</comment>
<name>A0A2A8D2I6_9BACT</name>
<comment type="catalytic activity">
    <reaction evidence="11 12">
        <text>phosphoenolpyruvate + UDP-N-acetyl-alpha-D-glucosamine = UDP-N-acetyl-3-O-(1-carboxyvinyl)-alpha-D-glucosamine + phosphate</text>
        <dbReference type="Rhea" id="RHEA:18681"/>
        <dbReference type="ChEBI" id="CHEBI:43474"/>
        <dbReference type="ChEBI" id="CHEBI:57705"/>
        <dbReference type="ChEBI" id="CHEBI:58702"/>
        <dbReference type="ChEBI" id="CHEBI:68483"/>
        <dbReference type="EC" id="2.5.1.7"/>
    </reaction>
</comment>
<comment type="subcellular location">
    <subcellularLocation>
        <location evidence="1 12">Cytoplasm</location>
    </subcellularLocation>
</comment>
<dbReference type="InterPro" id="IPR005750">
    <property type="entry name" value="UDP_GlcNAc_COvinyl_MurA"/>
</dbReference>
<dbReference type="OrthoDB" id="9803760at2"/>
<dbReference type="RefSeq" id="WP_098073922.1">
    <property type="nucleotide sequence ID" value="NZ_PDEQ01000001.1"/>
</dbReference>
<dbReference type="HAMAP" id="MF_00111">
    <property type="entry name" value="MurA"/>
    <property type="match status" value="1"/>
</dbReference>
<dbReference type="EMBL" id="PDEQ01000001">
    <property type="protein sequence ID" value="PEN15023.1"/>
    <property type="molecule type" value="Genomic_DNA"/>
</dbReference>
<evidence type="ECO:0000313" key="14">
    <source>
        <dbReference type="EMBL" id="PEN15023.1"/>
    </source>
</evidence>
<dbReference type="GO" id="GO:0019277">
    <property type="term" value="P:UDP-N-acetylgalactosamine biosynthetic process"/>
    <property type="evidence" value="ECO:0007669"/>
    <property type="project" value="InterPro"/>
</dbReference>
<dbReference type="InterPro" id="IPR036968">
    <property type="entry name" value="Enolpyruvate_Tfrase_sf"/>
</dbReference>
<feature type="domain" description="Enolpyruvate transferase" evidence="13">
    <location>
        <begin position="7"/>
        <end position="413"/>
    </location>
</feature>
<keyword evidence="8 12" id="KW-0131">Cell cycle</keyword>
<gene>
    <name evidence="12 14" type="primary">murA</name>
    <name evidence="14" type="ORF">CRI94_01680</name>
</gene>
<sequence length="435" mass="46473">MDKFVIEGPSTLSGSLEVGGSKNTALPLMAAAILAEGETTVTNVPDLRDVHTLSKVIRVTGPDVTVAPDDHTVTIDASTVDQPVAPYELVKKMRASFYMLGALIGRCGQARVSLPGGCAWGPRPVDLHIEGMKQFGAEIELDEGYVVAKARGGRLEGGTFRMEPSSVGATVNLLLGAVTARGGSRIENAAMEPDVVAFGEALKEMGAQIDGLGTRTIEIQGVDGLDPIRVRNTPDRIEMGTFMILAAMAGESGKPFRITNGNHEHLGQAFKDYFRGTGVNVEYTNDGAIVTPPESLTPVSIRTETYPGFPTDLQAQWTVMLATADGEATVTDTIYDDRFKHIPELQRLGIDVSVNGNAATVRGGAKIKGAQVMSTDLRASVSLVMAGIVAEGRTDVLRIYHLDRGYENLAEKLRAAGATIKREQYDEFAEPSIQK</sequence>
<evidence type="ECO:0000256" key="1">
    <source>
        <dbReference type="ARBA" id="ARBA00004496"/>
    </source>
</evidence>
<accession>A0A2A8D2I6</accession>
<evidence type="ECO:0000256" key="8">
    <source>
        <dbReference type="ARBA" id="ARBA00023306"/>
    </source>
</evidence>
<dbReference type="SUPFAM" id="SSF55205">
    <property type="entry name" value="EPT/RTPC-like"/>
    <property type="match status" value="1"/>
</dbReference>
<evidence type="ECO:0000256" key="9">
    <source>
        <dbReference type="ARBA" id="ARBA00023316"/>
    </source>
</evidence>
<dbReference type="PANTHER" id="PTHR43783:SF1">
    <property type="entry name" value="UDP-N-ACETYLGLUCOSAMINE 1-CARBOXYVINYLTRANSFERASE"/>
    <property type="match status" value="1"/>
</dbReference>
<keyword evidence="3 12" id="KW-0963">Cytoplasm</keyword>
<keyword evidence="15" id="KW-1185">Reference proteome</keyword>
<feature type="binding site" evidence="12">
    <location>
        <begin position="123"/>
        <end position="127"/>
    </location>
    <ligand>
        <name>UDP-N-acetyl-alpha-D-glucosamine</name>
        <dbReference type="ChEBI" id="CHEBI:57705"/>
    </ligand>
</feature>
<dbReference type="InterPro" id="IPR001986">
    <property type="entry name" value="Enolpyruvate_Tfrase_dom"/>
</dbReference>
<dbReference type="Gene3D" id="3.65.10.10">
    <property type="entry name" value="Enolpyruvate transferase domain"/>
    <property type="match status" value="2"/>
</dbReference>
<keyword evidence="12" id="KW-0670">Pyruvate</keyword>
<evidence type="ECO:0000256" key="7">
    <source>
        <dbReference type="ARBA" id="ARBA00022984"/>
    </source>
</evidence>
<keyword evidence="6 12" id="KW-0133">Cell shape</keyword>
<dbReference type="GO" id="GO:0008360">
    <property type="term" value="P:regulation of cell shape"/>
    <property type="evidence" value="ECO:0007669"/>
    <property type="project" value="UniProtKB-KW"/>
</dbReference>
<evidence type="ECO:0000256" key="5">
    <source>
        <dbReference type="ARBA" id="ARBA00022679"/>
    </source>
</evidence>
<comment type="similarity">
    <text evidence="10 12">Belongs to the EPSP synthase family. MurA subfamily.</text>
</comment>
<dbReference type="GO" id="GO:0051301">
    <property type="term" value="P:cell division"/>
    <property type="evidence" value="ECO:0007669"/>
    <property type="project" value="UniProtKB-KW"/>
</dbReference>
<comment type="function">
    <text evidence="12">Cell wall formation. Adds enolpyruvyl to UDP-N-acetylglucosamine.</text>
</comment>
<keyword evidence="9 12" id="KW-0961">Cell wall biogenesis/degradation</keyword>
<feature type="active site" description="Proton donor" evidence="12">
    <location>
        <position position="118"/>
    </location>
</feature>
<evidence type="ECO:0000259" key="13">
    <source>
        <dbReference type="Pfam" id="PF00275"/>
    </source>
</evidence>
<feature type="binding site" evidence="12">
    <location>
        <begin position="22"/>
        <end position="23"/>
    </location>
    <ligand>
        <name>phosphoenolpyruvate</name>
        <dbReference type="ChEBI" id="CHEBI:58702"/>
    </ligand>
</feature>
<dbReference type="GO" id="GO:0008760">
    <property type="term" value="F:UDP-N-acetylglucosamine 1-carboxyvinyltransferase activity"/>
    <property type="evidence" value="ECO:0007669"/>
    <property type="project" value="UniProtKB-UniRule"/>
</dbReference>
<dbReference type="GO" id="GO:0005737">
    <property type="term" value="C:cytoplasm"/>
    <property type="evidence" value="ECO:0007669"/>
    <property type="project" value="UniProtKB-SubCell"/>
</dbReference>
<dbReference type="AlphaFoldDB" id="A0A2A8D2I6"/>
<comment type="pathway">
    <text evidence="2 12">Cell wall biogenesis; peptidoglycan biosynthesis.</text>
</comment>
<comment type="caution">
    <text evidence="12">Lacks conserved residue(s) required for the propagation of feature annotation.</text>
</comment>
<evidence type="ECO:0000256" key="10">
    <source>
        <dbReference type="ARBA" id="ARBA00038367"/>
    </source>
</evidence>
<dbReference type="NCBIfam" id="NF006873">
    <property type="entry name" value="PRK09369.1"/>
    <property type="match status" value="1"/>
</dbReference>
<dbReference type="GO" id="GO:0071555">
    <property type="term" value="P:cell wall organization"/>
    <property type="evidence" value="ECO:0007669"/>
    <property type="project" value="UniProtKB-KW"/>
</dbReference>
<dbReference type="InterPro" id="IPR013792">
    <property type="entry name" value="RNA3'P_cycl/enolpyr_Trfase_a/b"/>
</dbReference>
<feature type="binding site" evidence="12">
    <location>
        <position position="334"/>
    </location>
    <ligand>
        <name>UDP-N-acetyl-alpha-D-glucosamine</name>
        <dbReference type="ChEBI" id="CHEBI:57705"/>
    </ligand>
</feature>
<feature type="binding site" evidence="12">
    <location>
        <position position="312"/>
    </location>
    <ligand>
        <name>UDP-N-acetyl-alpha-D-glucosamine</name>
        <dbReference type="ChEBI" id="CHEBI:57705"/>
    </ligand>
</feature>
<dbReference type="Pfam" id="PF00275">
    <property type="entry name" value="EPSP_synthase"/>
    <property type="match status" value="1"/>
</dbReference>
<evidence type="ECO:0000256" key="4">
    <source>
        <dbReference type="ARBA" id="ARBA00022618"/>
    </source>
</evidence>
<dbReference type="CDD" id="cd01555">
    <property type="entry name" value="UdpNAET"/>
    <property type="match status" value="1"/>
</dbReference>
<proteinExistence type="inferred from homology"/>
<evidence type="ECO:0000256" key="12">
    <source>
        <dbReference type="HAMAP-Rule" id="MF_00111"/>
    </source>
</evidence>
<reference evidence="14 15" key="1">
    <citation type="submission" date="2017-10" db="EMBL/GenBank/DDBJ databases">
        <title>Draft genome of Longibacter Salinarum.</title>
        <authorList>
            <person name="Goh K.M."/>
            <person name="Shamsir M.S."/>
            <person name="Lim S.W."/>
        </authorList>
    </citation>
    <scope>NUCLEOTIDE SEQUENCE [LARGE SCALE GENOMIC DNA]</scope>
    <source>
        <strain evidence="14 15">KCTC 52045</strain>
    </source>
</reference>
<feature type="binding site" evidence="12">
    <location>
        <position position="94"/>
    </location>
    <ligand>
        <name>UDP-N-acetyl-alpha-D-glucosamine</name>
        <dbReference type="ChEBI" id="CHEBI:57705"/>
    </ligand>
</feature>
<organism evidence="14 15">
    <name type="scientific">Longibacter salinarum</name>
    <dbReference type="NCBI Taxonomy" id="1850348"/>
    <lineage>
        <taxon>Bacteria</taxon>
        <taxon>Pseudomonadati</taxon>
        <taxon>Rhodothermota</taxon>
        <taxon>Rhodothermia</taxon>
        <taxon>Rhodothermales</taxon>
        <taxon>Salisaetaceae</taxon>
        <taxon>Longibacter</taxon>
    </lineage>
</organism>
<keyword evidence="4 12" id="KW-0132">Cell division</keyword>
<evidence type="ECO:0000256" key="6">
    <source>
        <dbReference type="ARBA" id="ARBA00022960"/>
    </source>
</evidence>
<protein>
    <recommendedName>
        <fullName evidence="12">UDP-N-acetylglucosamine 1-carboxyvinyltransferase</fullName>
        <ecNumber evidence="12">2.5.1.7</ecNumber>
    </recommendedName>
    <alternativeName>
        <fullName evidence="12">Enoylpyruvate transferase</fullName>
    </alternativeName>
    <alternativeName>
        <fullName evidence="12">UDP-N-acetylglucosamine enolpyruvyl transferase</fullName>
        <shortName evidence="12">EPT</shortName>
    </alternativeName>
</protein>
<keyword evidence="7 12" id="KW-0573">Peptidoglycan synthesis</keyword>
<evidence type="ECO:0000256" key="11">
    <source>
        <dbReference type="ARBA" id="ARBA00047527"/>
    </source>
</evidence>
<feature type="modified residue" description="2-(S-cysteinyl)pyruvic acid O-phosphothioketal" evidence="12">
    <location>
        <position position="118"/>
    </location>
</feature>
<keyword evidence="5 12" id="KW-0808">Transferase</keyword>
<dbReference type="Proteomes" id="UP000220102">
    <property type="component" value="Unassembled WGS sequence"/>
</dbReference>